<protein>
    <recommendedName>
        <fullName evidence="5">Transmembrane protein</fullName>
    </recommendedName>
</protein>
<dbReference type="EMBL" id="CAJJDM010000083">
    <property type="protein sequence ID" value="CAD8088338.1"/>
    <property type="molecule type" value="Genomic_DNA"/>
</dbReference>
<comment type="caution">
    <text evidence="3">The sequence shown here is derived from an EMBL/GenBank/DDBJ whole genome shotgun (WGS) entry which is preliminary data.</text>
</comment>
<evidence type="ECO:0000256" key="2">
    <source>
        <dbReference type="SAM" id="Phobius"/>
    </source>
</evidence>
<gene>
    <name evidence="3" type="ORF">PPRIM_AZ9-3.1.T0800205</name>
</gene>
<proteinExistence type="predicted"/>
<feature type="transmembrane region" description="Helical" evidence="2">
    <location>
        <begin position="396"/>
        <end position="413"/>
    </location>
</feature>
<keyword evidence="2" id="KW-0812">Transmembrane</keyword>
<feature type="compositionally biased region" description="Polar residues" evidence="1">
    <location>
        <begin position="128"/>
        <end position="141"/>
    </location>
</feature>
<feature type="transmembrane region" description="Helical" evidence="2">
    <location>
        <begin position="315"/>
        <end position="334"/>
    </location>
</feature>
<feature type="transmembrane region" description="Helical" evidence="2">
    <location>
        <begin position="6"/>
        <end position="24"/>
    </location>
</feature>
<sequence length="414" mass="48247">MNNELLQFQLILLSSSVITLFYIYDRELSKSKISILFSVCNISIFLIETRMIGNSQYLTIAAALFLIFKYYTKQPDETYIPQINILKTQVSEHPGKIDQEMEQYPQYLPAIQSIHEESNSNMTPKQIPVSNENINGPQNTTERGKQHIKQDSMMGFLGDKKRSSYTKNNTNSVIPQRQQTSQLTQANFNVIKFQDDCGEIKFGLLKTLKSINFDQLGKEIEIIYQNDKTLTRLLSNIEKKSGPRMQILYESQQPANPIINDNLRGGIQLDYGNNDQLQINEQKQVTWKKIFQVLSFQIALICNLLILEQWQIRQIVLFSFICFRYIFVFSKLKIKQLEFQLEFRQIIIWSSLIFLPLISLFILNLIEKNIAQIINSIAQLISIMITLKYYKSLQEHPYSISFYILLLAIILCFI</sequence>
<accession>A0A8S1N687</accession>
<evidence type="ECO:0000256" key="1">
    <source>
        <dbReference type="SAM" id="MobiDB-lite"/>
    </source>
</evidence>
<keyword evidence="2" id="KW-0472">Membrane</keyword>
<name>A0A8S1N687_PARPR</name>
<feature type="transmembrane region" description="Helical" evidence="2">
    <location>
        <begin position="346"/>
        <end position="366"/>
    </location>
</feature>
<dbReference type="OMA" id="QEMEQYP"/>
<evidence type="ECO:0000313" key="4">
    <source>
        <dbReference type="Proteomes" id="UP000688137"/>
    </source>
</evidence>
<dbReference type="Proteomes" id="UP000688137">
    <property type="component" value="Unassembled WGS sequence"/>
</dbReference>
<evidence type="ECO:0000313" key="3">
    <source>
        <dbReference type="EMBL" id="CAD8088338.1"/>
    </source>
</evidence>
<organism evidence="3 4">
    <name type="scientific">Paramecium primaurelia</name>
    <dbReference type="NCBI Taxonomy" id="5886"/>
    <lineage>
        <taxon>Eukaryota</taxon>
        <taxon>Sar</taxon>
        <taxon>Alveolata</taxon>
        <taxon>Ciliophora</taxon>
        <taxon>Intramacronucleata</taxon>
        <taxon>Oligohymenophorea</taxon>
        <taxon>Peniculida</taxon>
        <taxon>Parameciidae</taxon>
        <taxon>Paramecium</taxon>
    </lineage>
</organism>
<dbReference type="AlphaFoldDB" id="A0A8S1N687"/>
<evidence type="ECO:0008006" key="5">
    <source>
        <dbReference type="Google" id="ProtNLM"/>
    </source>
</evidence>
<keyword evidence="4" id="KW-1185">Reference proteome</keyword>
<reference evidence="3" key="1">
    <citation type="submission" date="2021-01" db="EMBL/GenBank/DDBJ databases">
        <authorList>
            <consortium name="Genoscope - CEA"/>
            <person name="William W."/>
        </authorList>
    </citation>
    <scope>NUCLEOTIDE SEQUENCE</scope>
</reference>
<keyword evidence="2" id="KW-1133">Transmembrane helix</keyword>
<feature type="region of interest" description="Disordered" evidence="1">
    <location>
        <begin position="128"/>
        <end position="148"/>
    </location>
</feature>